<gene>
    <name evidence="1" type="ORF">NCTC12993_06550</name>
</gene>
<keyword evidence="1" id="KW-0238">DNA-binding</keyword>
<keyword evidence="2" id="KW-1185">Reference proteome</keyword>
<evidence type="ECO:0000313" key="2">
    <source>
        <dbReference type="Proteomes" id="UP000401081"/>
    </source>
</evidence>
<reference evidence="1 2" key="1">
    <citation type="submission" date="2019-03" db="EMBL/GenBank/DDBJ databases">
        <authorList>
            <consortium name="Pathogen Informatics"/>
        </authorList>
    </citation>
    <scope>NUCLEOTIDE SEQUENCE [LARGE SCALE GENOMIC DNA]</scope>
    <source>
        <strain evidence="1 2">NCTC12993</strain>
    </source>
</reference>
<dbReference type="Proteomes" id="UP000401081">
    <property type="component" value="Unassembled WGS sequence"/>
</dbReference>
<dbReference type="EMBL" id="CAADJD010000026">
    <property type="protein sequence ID" value="VFS85064.1"/>
    <property type="molecule type" value="Genomic_DNA"/>
</dbReference>
<dbReference type="AlphaFoldDB" id="A0A485CKR1"/>
<name>A0A485CKR1_KLUCR</name>
<organism evidence="1 2">
    <name type="scientific">Kluyvera cryocrescens</name>
    <name type="common">Kluyvera citrophila</name>
    <dbReference type="NCBI Taxonomy" id="580"/>
    <lineage>
        <taxon>Bacteria</taxon>
        <taxon>Pseudomonadati</taxon>
        <taxon>Pseudomonadota</taxon>
        <taxon>Gammaproteobacteria</taxon>
        <taxon>Enterobacterales</taxon>
        <taxon>Enterobacteriaceae</taxon>
        <taxon>Kluyvera</taxon>
    </lineage>
</organism>
<dbReference type="GO" id="GO:0003677">
    <property type="term" value="F:DNA binding"/>
    <property type="evidence" value="ECO:0007669"/>
    <property type="project" value="UniProtKB-KW"/>
</dbReference>
<sequence length="70" mass="8201">MNTTILALWVVMHCLAINWYWVCRDDHPAHSAEPSVDTLMQYEHTLLTMDGAGQNDLYKRIRDMLPDRQV</sequence>
<protein>
    <submittedName>
        <fullName evidence="1">Putative DNA-binding transcriptional regulator</fullName>
    </submittedName>
</protein>
<evidence type="ECO:0000313" key="1">
    <source>
        <dbReference type="EMBL" id="VFS85064.1"/>
    </source>
</evidence>
<accession>A0A485CKR1</accession>
<proteinExistence type="predicted"/>